<dbReference type="AlphaFoldDB" id="B6IM30"/>
<evidence type="ECO:0000313" key="1">
    <source>
        <dbReference type="EMBL" id="CAS00960.1"/>
    </source>
</evidence>
<dbReference type="HOGENOM" id="CLU_2348551_0_0_1"/>
<dbReference type="WormBase" id="CBG26114">
    <property type="protein sequence ID" value="CBP47916"/>
    <property type="gene ID" value="WBGene00087528"/>
</dbReference>
<sequence>MRCPSLRAMEKSLPFKCQKLKFSSDSTSINGVNYEIGVFNGMFARCLQLTRPHHLYQDKELQISCGDNHEEELSKDPNLWDDYMNFLKLEVIDDDSE</sequence>
<dbReference type="RefSeq" id="XP_045100517.1">
    <property type="nucleotide sequence ID" value="XM_045244929.1"/>
</dbReference>
<dbReference type="KEGG" id="cbr:CBG_26114"/>
<organism evidence="1 2">
    <name type="scientific">Caenorhabditis briggsae</name>
    <dbReference type="NCBI Taxonomy" id="6238"/>
    <lineage>
        <taxon>Eukaryota</taxon>
        <taxon>Metazoa</taxon>
        <taxon>Ecdysozoa</taxon>
        <taxon>Nematoda</taxon>
        <taxon>Chromadorea</taxon>
        <taxon>Rhabditida</taxon>
        <taxon>Rhabditina</taxon>
        <taxon>Rhabditomorpha</taxon>
        <taxon>Rhabditoidea</taxon>
        <taxon>Rhabditidae</taxon>
        <taxon>Peloderinae</taxon>
        <taxon>Caenorhabditis</taxon>
    </lineage>
</organism>
<dbReference type="CTD" id="68917595"/>
<evidence type="ECO:0000313" key="3">
    <source>
        <dbReference type="WormBase" id="CBG26114"/>
    </source>
</evidence>
<protein>
    <submittedName>
        <fullName evidence="1">Protein CBG26114</fullName>
    </submittedName>
</protein>
<name>B6IM30_CAEBR</name>
<accession>B6IM30</accession>
<gene>
    <name evidence="1 3" type="ORF">CBG26114</name>
    <name evidence="1" type="ORF">CBG_26114</name>
</gene>
<evidence type="ECO:0000313" key="2">
    <source>
        <dbReference type="Proteomes" id="UP000008549"/>
    </source>
</evidence>
<dbReference type="GeneID" id="68917595"/>
<reference evidence="1 2" key="1">
    <citation type="journal article" date="2003" name="PLoS Biol.">
        <title>The genome sequence of Caenorhabditis briggsae: a platform for comparative genomics.</title>
        <authorList>
            <person name="Stein L.D."/>
            <person name="Bao Z."/>
            <person name="Blasiar D."/>
            <person name="Blumenthal T."/>
            <person name="Brent M.R."/>
            <person name="Chen N."/>
            <person name="Chinwalla A."/>
            <person name="Clarke L."/>
            <person name="Clee C."/>
            <person name="Coghlan A."/>
            <person name="Coulson A."/>
            <person name="D'Eustachio P."/>
            <person name="Fitch D.H."/>
            <person name="Fulton L.A."/>
            <person name="Fulton R.E."/>
            <person name="Griffiths-Jones S."/>
            <person name="Harris T.W."/>
            <person name="Hillier L.W."/>
            <person name="Kamath R."/>
            <person name="Kuwabara P.E."/>
            <person name="Mardis E.R."/>
            <person name="Marra M.A."/>
            <person name="Miner T.L."/>
            <person name="Minx P."/>
            <person name="Mullikin J.C."/>
            <person name="Plumb R.W."/>
            <person name="Rogers J."/>
            <person name="Schein J.E."/>
            <person name="Sohrmann M."/>
            <person name="Spieth J."/>
            <person name="Stajich J.E."/>
            <person name="Wei C."/>
            <person name="Willey D."/>
            <person name="Wilson R.K."/>
            <person name="Durbin R."/>
            <person name="Waterston R.H."/>
        </authorList>
    </citation>
    <scope>NUCLEOTIDE SEQUENCE [LARGE SCALE GENOMIC DNA]</scope>
    <source>
        <strain evidence="1 2">AF16</strain>
    </source>
</reference>
<dbReference type="EMBL" id="HE600907">
    <property type="protein sequence ID" value="CAS00960.1"/>
    <property type="molecule type" value="Genomic_DNA"/>
</dbReference>
<keyword evidence="2" id="KW-1185">Reference proteome</keyword>
<dbReference type="InParanoid" id="B6IM30"/>
<reference evidence="1 2" key="2">
    <citation type="journal article" date="2011" name="PLoS Genet.">
        <title>Caenorhabditis briggsae recombinant inbred line genotypes reveal inter-strain incompatibility and the evolution of recombination.</title>
        <authorList>
            <person name="Ross J.A."/>
            <person name="Koboldt D.C."/>
            <person name="Staisch J.E."/>
            <person name="Chamberlin H.M."/>
            <person name="Gupta B.P."/>
            <person name="Miller R.D."/>
            <person name="Baird S.E."/>
            <person name="Haag E.S."/>
        </authorList>
    </citation>
    <scope>NUCLEOTIDE SEQUENCE [LARGE SCALE GENOMIC DNA]</scope>
    <source>
        <strain evidence="1 2">AF16</strain>
    </source>
</reference>
<dbReference type="Proteomes" id="UP000008549">
    <property type="component" value="Unassembled WGS sequence"/>
</dbReference>
<proteinExistence type="predicted"/>